<dbReference type="Pfam" id="PF02779">
    <property type="entry name" value="Transket_pyr"/>
    <property type="match status" value="1"/>
</dbReference>
<comment type="catalytic activity">
    <reaction evidence="10">
        <text>D-glyceraldehyde 3-phosphate + pyruvate + H(+) = 1-deoxy-D-xylulose 5-phosphate + CO2</text>
        <dbReference type="Rhea" id="RHEA:12605"/>
        <dbReference type="ChEBI" id="CHEBI:15361"/>
        <dbReference type="ChEBI" id="CHEBI:15378"/>
        <dbReference type="ChEBI" id="CHEBI:16526"/>
        <dbReference type="ChEBI" id="CHEBI:57792"/>
        <dbReference type="ChEBI" id="CHEBI:59776"/>
        <dbReference type="EC" id="2.2.1.7"/>
    </reaction>
</comment>
<protein>
    <recommendedName>
        <fullName evidence="10">1-deoxy-D-xylulose-5-phosphate synthase</fullName>
        <ecNumber evidence="10">2.2.1.7</ecNumber>
    </recommendedName>
    <alternativeName>
        <fullName evidence="10">1-deoxyxylulose-5-phosphate synthase</fullName>
        <shortName evidence="10">DXP synthase</shortName>
        <shortName evidence="10">DXPS</shortName>
    </alternativeName>
</protein>
<dbReference type="SUPFAM" id="SSF52922">
    <property type="entry name" value="TK C-terminal domain-like"/>
    <property type="match status" value="1"/>
</dbReference>
<dbReference type="RefSeq" id="WP_068761379.1">
    <property type="nucleotide sequence ID" value="NZ_LXIE01000010.1"/>
</dbReference>
<dbReference type="FunFam" id="3.40.50.970:FF:000005">
    <property type="entry name" value="1-deoxy-D-xylulose-5-phosphate synthase"/>
    <property type="match status" value="1"/>
</dbReference>
<evidence type="ECO:0000256" key="7">
    <source>
        <dbReference type="ARBA" id="ARBA00022977"/>
    </source>
</evidence>
<keyword evidence="9 10" id="KW-0414">Isoprene biosynthesis</keyword>
<evidence type="ECO:0000259" key="11">
    <source>
        <dbReference type="SMART" id="SM00861"/>
    </source>
</evidence>
<evidence type="ECO:0000313" key="12">
    <source>
        <dbReference type="EMBL" id="OAD91746.1"/>
    </source>
</evidence>
<reference evidence="12 13" key="1">
    <citation type="submission" date="2016-05" db="EMBL/GenBank/DDBJ databases">
        <title>Genome sequencing of Vitellibacter soesokkakensis RSSK-12.</title>
        <authorList>
            <person name="Thevarajoo S."/>
            <person name="Selvaratnam C."/>
            <person name="Goh K.M."/>
            <person name="Chan K.-G."/>
            <person name="Chong C.S."/>
        </authorList>
    </citation>
    <scope>NUCLEOTIDE SEQUENCE [LARGE SCALE GENOMIC DNA]</scope>
    <source>
        <strain evidence="12 13">RSSK-12</strain>
    </source>
</reference>
<dbReference type="Proteomes" id="UP000077552">
    <property type="component" value="Unassembled WGS sequence"/>
</dbReference>
<evidence type="ECO:0000256" key="2">
    <source>
        <dbReference type="ARBA" id="ARBA00011081"/>
    </source>
</evidence>
<feature type="binding site" evidence="10">
    <location>
        <position position="177"/>
    </location>
    <ligand>
        <name>thiamine diphosphate</name>
        <dbReference type="ChEBI" id="CHEBI:58937"/>
    </ligand>
</feature>
<keyword evidence="6 10" id="KW-0460">Magnesium</keyword>
<name>A0A1A9LFP9_9FLAO</name>
<dbReference type="GO" id="GO:0016114">
    <property type="term" value="P:terpenoid biosynthetic process"/>
    <property type="evidence" value="ECO:0007669"/>
    <property type="project" value="UniProtKB-UniRule"/>
</dbReference>
<dbReference type="CDD" id="cd02007">
    <property type="entry name" value="TPP_DXS"/>
    <property type="match status" value="1"/>
</dbReference>
<feature type="binding site" evidence="10">
    <location>
        <begin position="149"/>
        <end position="150"/>
    </location>
    <ligand>
        <name>thiamine diphosphate</name>
        <dbReference type="ChEBI" id="CHEBI:58937"/>
    </ligand>
</feature>
<comment type="cofactor">
    <cofactor evidence="10">
        <name>Mg(2+)</name>
        <dbReference type="ChEBI" id="CHEBI:18420"/>
    </cofactor>
    <text evidence="10">Binds 1 Mg(2+) ion per subunit.</text>
</comment>
<dbReference type="EC" id="2.2.1.7" evidence="10"/>
<dbReference type="InterPro" id="IPR020826">
    <property type="entry name" value="Transketolase_BS"/>
</dbReference>
<dbReference type="GO" id="GO:0008661">
    <property type="term" value="F:1-deoxy-D-xylulose-5-phosphate synthase activity"/>
    <property type="evidence" value="ECO:0007669"/>
    <property type="project" value="UniProtKB-UniRule"/>
</dbReference>
<feature type="binding site" evidence="10">
    <location>
        <begin position="116"/>
        <end position="118"/>
    </location>
    <ligand>
        <name>thiamine diphosphate</name>
        <dbReference type="ChEBI" id="CHEBI:58937"/>
    </ligand>
</feature>
<evidence type="ECO:0000256" key="5">
    <source>
        <dbReference type="ARBA" id="ARBA00022723"/>
    </source>
</evidence>
<keyword evidence="4 10" id="KW-0808">Transferase</keyword>
<comment type="subunit">
    <text evidence="3 10">Homodimer.</text>
</comment>
<dbReference type="PROSITE" id="PS00802">
    <property type="entry name" value="TRANSKETOLASE_2"/>
    <property type="match status" value="1"/>
</dbReference>
<dbReference type="AlphaFoldDB" id="A0A1A9LFP9"/>
<comment type="function">
    <text evidence="10">Catalyzes the acyloin condensation reaction between C atoms 2 and 3 of pyruvate and glyceraldehyde 3-phosphate to yield 1-deoxy-D-xylulose-5-phosphate (DXP).</text>
</comment>
<comment type="cofactor">
    <cofactor evidence="10">
        <name>thiamine diphosphate</name>
        <dbReference type="ChEBI" id="CHEBI:58937"/>
    </cofactor>
    <text evidence="10">Binds 1 thiamine pyrophosphate per subunit.</text>
</comment>
<evidence type="ECO:0000256" key="8">
    <source>
        <dbReference type="ARBA" id="ARBA00023052"/>
    </source>
</evidence>
<dbReference type="Gene3D" id="3.40.50.920">
    <property type="match status" value="1"/>
</dbReference>
<gene>
    <name evidence="10" type="primary">dxs</name>
    <name evidence="12" type="ORF">A7A78_10840</name>
</gene>
<comment type="caution">
    <text evidence="12">The sequence shown here is derived from an EMBL/GenBank/DDBJ whole genome shotgun (WGS) entry which is preliminary data.</text>
</comment>
<evidence type="ECO:0000256" key="9">
    <source>
        <dbReference type="ARBA" id="ARBA00023229"/>
    </source>
</evidence>
<feature type="binding site" evidence="10">
    <location>
        <position position="177"/>
    </location>
    <ligand>
        <name>Mg(2+)</name>
        <dbReference type="ChEBI" id="CHEBI:18420"/>
    </ligand>
</feature>
<dbReference type="InterPro" id="IPR005477">
    <property type="entry name" value="Dxylulose-5-P_synthase"/>
</dbReference>
<comment type="pathway">
    <text evidence="1 10">Metabolic intermediate biosynthesis; 1-deoxy-D-xylulose 5-phosphate biosynthesis; 1-deoxy-D-xylulose 5-phosphate from D-glyceraldehyde 3-phosphate and pyruvate: step 1/1.</text>
</comment>
<dbReference type="STRING" id="1385699.A7A78_10840"/>
<dbReference type="Gene3D" id="3.40.50.970">
    <property type="match status" value="2"/>
</dbReference>
<evidence type="ECO:0000256" key="10">
    <source>
        <dbReference type="HAMAP-Rule" id="MF_00315"/>
    </source>
</evidence>
<comment type="similarity">
    <text evidence="2 10">Belongs to the transketolase family. DXPS subfamily.</text>
</comment>
<dbReference type="PANTHER" id="PTHR43322:SF5">
    <property type="entry name" value="1-DEOXY-D-XYLULOSE-5-PHOSPHATE SYNTHASE, CHLOROPLASTIC"/>
    <property type="match status" value="1"/>
</dbReference>
<dbReference type="FunFam" id="3.40.50.970:FF:000010">
    <property type="entry name" value="1-deoxy-D-xylulose-5-phosphate synthase"/>
    <property type="match status" value="1"/>
</dbReference>
<feature type="binding site" evidence="10">
    <location>
        <position position="336"/>
    </location>
    <ligand>
        <name>thiamine diphosphate</name>
        <dbReference type="ChEBI" id="CHEBI:58937"/>
    </ligand>
</feature>
<keyword evidence="13" id="KW-1185">Reference proteome</keyword>
<dbReference type="GO" id="GO:0009228">
    <property type="term" value="P:thiamine biosynthetic process"/>
    <property type="evidence" value="ECO:0007669"/>
    <property type="project" value="UniProtKB-UniRule"/>
</dbReference>
<keyword evidence="7 10" id="KW-0784">Thiamine biosynthesis</keyword>
<dbReference type="GO" id="GO:0005829">
    <property type="term" value="C:cytosol"/>
    <property type="evidence" value="ECO:0007669"/>
    <property type="project" value="TreeGrafter"/>
</dbReference>
<dbReference type="PANTHER" id="PTHR43322">
    <property type="entry name" value="1-D-DEOXYXYLULOSE 5-PHOSPHATE SYNTHASE-RELATED"/>
    <property type="match status" value="1"/>
</dbReference>
<dbReference type="SMART" id="SM00861">
    <property type="entry name" value="Transket_pyr"/>
    <property type="match status" value="1"/>
</dbReference>
<dbReference type="InterPro" id="IPR029061">
    <property type="entry name" value="THDP-binding"/>
</dbReference>
<feature type="binding site" evidence="10">
    <location>
        <position position="75"/>
    </location>
    <ligand>
        <name>thiamine diphosphate</name>
        <dbReference type="ChEBI" id="CHEBI:58937"/>
    </ligand>
</feature>
<dbReference type="UniPathway" id="UPA00064">
    <property type="reaction ID" value="UER00091"/>
</dbReference>
<dbReference type="HAMAP" id="MF_00315">
    <property type="entry name" value="DXP_synth"/>
    <property type="match status" value="1"/>
</dbReference>
<dbReference type="EMBL" id="LXIE01000010">
    <property type="protein sequence ID" value="OAD91746.1"/>
    <property type="molecule type" value="Genomic_DNA"/>
</dbReference>
<dbReference type="GO" id="GO:0019288">
    <property type="term" value="P:isopentenyl diphosphate biosynthetic process, methylerythritol 4-phosphate pathway"/>
    <property type="evidence" value="ECO:0007669"/>
    <property type="project" value="TreeGrafter"/>
</dbReference>
<dbReference type="InterPro" id="IPR033248">
    <property type="entry name" value="Transketolase_C"/>
</dbReference>
<dbReference type="SUPFAM" id="SSF52518">
    <property type="entry name" value="Thiamin diphosphate-binding fold (THDP-binding)"/>
    <property type="match status" value="2"/>
</dbReference>
<dbReference type="Pfam" id="PF02780">
    <property type="entry name" value="Transketolase_C"/>
    <property type="match status" value="1"/>
</dbReference>
<dbReference type="GO" id="GO:0030976">
    <property type="term" value="F:thiamine pyrophosphate binding"/>
    <property type="evidence" value="ECO:0007669"/>
    <property type="project" value="UniProtKB-UniRule"/>
</dbReference>
<dbReference type="InterPro" id="IPR005475">
    <property type="entry name" value="Transketolase-like_Pyr-bd"/>
</dbReference>
<sequence length="592" mass="64857">MEKNILNTIHFPNDLRKIPKEKLPQLAQELREFIINIIATKEGHLGASLGVVELTIALHYVFNTPDDILVWDVGHQAYGHKILTGRKEIFHTNRQLGGISGFPKRSESEYDTFGVGHSSTAISAALGMAIASKLKGEIDKQHIAVVGDASIASGMAFEALNHAGVTDTNLLIILNDNAIGIDPSVGALKNYFTKVKLDGAKEADNIFEALNFNYSGPIDGHNLNLVISELERLKNVPGPKVLHVITTKGKGLRQAEENQVVYHAPGKFDALTGDLAPKSTELQPPKFQDVFGKTLVELASKNEKIIGITPAMPTGSSLKFMMDAFPERAFDVGIAEQHAVTFAAGMATQGFNVFCNIYSTFLQRAYDQVIHDVCLQKIPVIFCLDRAGIVGEDGPTHHGIFDLAYLNCIPNLIIFAPRNEIELRNIMFTAQQGLDSPIFIRYPRGRGKILDWQKSFSKIEIGKATVLKEGSDTVVLTIGTIEDNVLEAIGTFPAVQQQKIGLVAMRFLKPLDEVILHQIFKKYKTIITVEDGTIIGGLGISVATFATSKGYKNKIEMIGIPDVFPEQGTISELQEIAGISSKKIKQSLQKYL</sequence>
<dbReference type="Pfam" id="PF13292">
    <property type="entry name" value="DXP_synthase_N"/>
    <property type="match status" value="2"/>
</dbReference>
<evidence type="ECO:0000313" key="13">
    <source>
        <dbReference type="Proteomes" id="UP000077552"/>
    </source>
</evidence>
<evidence type="ECO:0000256" key="1">
    <source>
        <dbReference type="ARBA" id="ARBA00004980"/>
    </source>
</evidence>
<dbReference type="InterPro" id="IPR009014">
    <property type="entry name" value="Transketo_C/PFOR_II"/>
</dbReference>
<evidence type="ECO:0000256" key="4">
    <source>
        <dbReference type="ARBA" id="ARBA00022679"/>
    </source>
</evidence>
<organism evidence="12 13">
    <name type="scientific">Aequorivita soesokkakensis</name>
    <dbReference type="NCBI Taxonomy" id="1385699"/>
    <lineage>
        <taxon>Bacteria</taxon>
        <taxon>Pseudomonadati</taxon>
        <taxon>Bacteroidota</taxon>
        <taxon>Flavobacteriia</taxon>
        <taxon>Flavobacteriales</taxon>
        <taxon>Flavobacteriaceae</taxon>
        <taxon>Aequorivita</taxon>
    </lineage>
</organism>
<evidence type="ECO:0000256" key="3">
    <source>
        <dbReference type="ARBA" id="ARBA00011738"/>
    </source>
</evidence>
<keyword evidence="5 10" id="KW-0479">Metal-binding</keyword>
<proteinExistence type="inferred from homology"/>
<keyword evidence="8 10" id="KW-0786">Thiamine pyrophosphate</keyword>
<dbReference type="CDD" id="cd07033">
    <property type="entry name" value="TPP_PYR_DXS_TK_like"/>
    <property type="match status" value="1"/>
</dbReference>
<evidence type="ECO:0000256" key="6">
    <source>
        <dbReference type="ARBA" id="ARBA00022842"/>
    </source>
</evidence>
<accession>A0A1A9LFP9</accession>
<dbReference type="OrthoDB" id="9803371at2"/>
<dbReference type="GO" id="GO:0000287">
    <property type="term" value="F:magnesium ion binding"/>
    <property type="evidence" value="ECO:0007669"/>
    <property type="project" value="UniProtKB-UniRule"/>
</dbReference>
<dbReference type="NCBIfam" id="NF003933">
    <property type="entry name" value="PRK05444.2-2"/>
    <property type="match status" value="1"/>
</dbReference>
<feature type="binding site" evidence="10">
    <location>
        <position position="148"/>
    </location>
    <ligand>
        <name>Mg(2+)</name>
        <dbReference type="ChEBI" id="CHEBI:18420"/>
    </ligand>
</feature>
<comment type="caution">
    <text evidence="10">Lacks conserved residue(s) required for the propagation of feature annotation.</text>
</comment>
<feature type="domain" description="Transketolase-like pyrimidine-binding" evidence="11">
    <location>
        <begin position="285"/>
        <end position="449"/>
    </location>
</feature>